<comment type="subcellular location">
    <subcellularLocation>
        <location evidence="1">Peroxisome</location>
    </subcellularLocation>
</comment>
<evidence type="ECO:0000256" key="2">
    <source>
        <dbReference type="ARBA" id="ARBA00005005"/>
    </source>
</evidence>
<feature type="domain" description="3-hydroxyacyl-CoA dehydrogenase C-terminal" evidence="13">
    <location>
        <begin position="464"/>
        <end position="556"/>
    </location>
</feature>
<protein>
    <submittedName>
        <fullName evidence="15">Uncharacterized protein</fullName>
    </submittedName>
</protein>
<dbReference type="SUPFAM" id="SSF51735">
    <property type="entry name" value="NAD(P)-binding Rossmann-fold domains"/>
    <property type="match status" value="1"/>
</dbReference>
<keyword evidence="10" id="KW-0456">Lyase</keyword>
<feature type="domain" description="3-hydroxyacyl-CoA dehydrogenase NAD binding" evidence="14">
    <location>
        <begin position="284"/>
        <end position="459"/>
    </location>
</feature>
<dbReference type="InterPro" id="IPR036291">
    <property type="entry name" value="NAD(P)-bd_dom_sf"/>
</dbReference>
<keyword evidence="8" id="KW-0576">Peroxisome</keyword>
<evidence type="ECO:0000313" key="15">
    <source>
        <dbReference type="EMBL" id="AOH87197.1"/>
    </source>
</evidence>
<name>A0A1B3ZIE9_9SPHN</name>
<dbReference type="InterPro" id="IPR001753">
    <property type="entry name" value="Enoyl-CoA_hydra/iso"/>
</dbReference>
<evidence type="ECO:0000256" key="1">
    <source>
        <dbReference type="ARBA" id="ARBA00004275"/>
    </source>
</evidence>
<evidence type="ECO:0000256" key="7">
    <source>
        <dbReference type="ARBA" id="ARBA00023098"/>
    </source>
</evidence>
<dbReference type="InterPro" id="IPR029045">
    <property type="entry name" value="ClpP/crotonase-like_dom_sf"/>
</dbReference>
<dbReference type="GO" id="GO:0004300">
    <property type="term" value="F:enoyl-CoA hydratase activity"/>
    <property type="evidence" value="ECO:0007669"/>
    <property type="project" value="UniProtKB-ARBA"/>
</dbReference>
<keyword evidence="4" id="KW-0442">Lipid degradation</keyword>
<dbReference type="InterPro" id="IPR006108">
    <property type="entry name" value="3HC_DH_C"/>
</dbReference>
<evidence type="ECO:0000256" key="5">
    <source>
        <dbReference type="ARBA" id="ARBA00023002"/>
    </source>
</evidence>
<dbReference type="Pfam" id="PF00725">
    <property type="entry name" value="3HCDH"/>
    <property type="match status" value="2"/>
</dbReference>
<dbReference type="Proteomes" id="UP000094256">
    <property type="component" value="Plasmid unnamed"/>
</dbReference>
<keyword evidence="7" id="KW-0443">Lipid metabolism</keyword>
<proteinExistence type="predicted"/>
<sequence length="686" mass="73392">MHVDRTVQQRVAIIRFTSPPVNALSIANGLVAGLAAEIDQVNALENIDAIVLAGSAGTFSAGADIKEFDHDRSRLDVSRALFERVAASRYPVVAAIDGTCLGGGFELALACTWRVGTASARIGLPEVTLGLLPGGGGTQRLPRLIEPGAALDLMLTGTILDADKAARVGILDAIIAGDVIAGAIEWLQTSGAQPHREVSATSKIAAAVHARGDVRGVAQRAILACVEAAGTLPLAEGLAIEARLFDGLLDSPESLARRYAFAARRIAARPPLGVDGIAHPLQSVLILGAGTMGIGIATAMINAGIDTQLFDPLDGALDRGQRTIASTLEREVTKQRLSANERDVRLARLGMVTDLEAARPADLYIEAVFEDLSVKKDVFETLDRLAPEGALLASNTSTLNLDVIAGFTKRPADVVGLHFFSPANIMPLLEVVRGAKTSPATVATAMAFAKRIRKQGVVSGVCDGFIGNRMFEEYLRQSYFLLEEGALPQQIDQALERWGMAMGPCRVLDLAGQDIGWSVRKRRALEQPDRPYSRIPDMLCEMGRFGQKCGAGFYRYSNGRTAEPDPEIDALIVAHSAAIGVTRRAISEEEIVERCIYALINEGARILDEGIAYRPSDIDVVYLDGYGFPADRGGPMYEADRVGLPAVVSRMRAFAQLRQGWAWQPAPLLLELIEQRGNFSALNASA</sequence>
<dbReference type="CDD" id="cd06558">
    <property type="entry name" value="crotonase-like"/>
    <property type="match status" value="1"/>
</dbReference>
<dbReference type="GO" id="GO:0016853">
    <property type="term" value="F:isomerase activity"/>
    <property type="evidence" value="ECO:0007669"/>
    <property type="project" value="UniProtKB-KW"/>
</dbReference>
<dbReference type="AlphaFoldDB" id="A0A1B3ZIE9"/>
<dbReference type="GO" id="GO:0003857">
    <property type="term" value="F:(3S)-3-hydroxyacyl-CoA dehydrogenase (NAD+) activity"/>
    <property type="evidence" value="ECO:0007669"/>
    <property type="project" value="UniProtKB-EC"/>
</dbReference>
<dbReference type="InterPro" id="IPR008927">
    <property type="entry name" value="6-PGluconate_DH-like_C_sf"/>
</dbReference>
<gene>
    <name evidence="15" type="ORF">AWL63_23835</name>
</gene>
<evidence type="ECO:0000313" key="16">
    <source>
        <dbReference type="Proteomes" id="UP000094256"/>
    </source>
</evidence>
<keyword evidence="9" id="KW-0413">Isomerase</keyword>
<keyword evidence="6" id="KW-0520">NAD</keyword>
<evidence type="ECO:0000256" key="3">
    <source>
        <dbReference type="ARBA" id="ARBA00022832"/>
    </source>
</evidence>
<dbReference type="FunFam" id="3.40.50.720:FF:000009">
    <property type="entry name" value="Fatty oxidation complex, alpha subunit"/>
    <property type="match status" value="1"/>
</dbReference>
<dbReference type="SUPFAM" id="SSF48179">
    <property type="entry name" value="6-phosphogluconate dehydrogenase C-terminal domain-like"/>
    <property type="match status" value="2"/>
</dbReference>
<keyword evidence="11" id="KW-0511">Multifunctional enzyme</keyword>
<geneLocation type="plasmid" evidence="16"/>
<dbReference type="Pfam" id="PF00378">
    <property type="entry name" value="ECH_1"/>
    <property type="match status" value="1"/>
</dbReference>
<keyword evidence="15" id="KW-0614">Plasmid</keyword>
<dbReference type="Gene3D" id="3.40.50.720">
    <property type="entry name" value="NAD(P)-binding Rossmann-like Domain"/>
    <property type="match status" value="1"/>
</dbReference>
<comment type="catalytic activity">
    <reaction evidence="12">
        <text>a (3S)-3-hydroxyacyl-CoA + NAD(+) = a 3-oxoacyl-CoA + NADH + H(+)</text>
        <dbReference type="Rhea" id="RHEA:22432"/>
        <dbReference type="ChEBI" id="CHEBI:15378"/>
        <dbReference type="ChEBI" id="CHEBI:57318"/>
        <dbReference type="ChEBI" id="CHEBI:57540"/>
        <dbReference type="ChEBI" id="CHEBI:57945"/>
        <dbReference type="ChEBI" id="CHEBI:90726"/>
        <dbReference type="EC" id="1.1.1.35"/>
    </reaction>
</comment>
<dbReference type="GO" id="GO:0070403">
    <property type="term" value="F:NAD+ binding"/>
    <property type="evidence" value="ECO:0007669"/>
    <property type="project" value="InterPro"/>
</dbReference>
<dbReference type="KEGG" id="span:AWL63_23835"/>
<keyword evidence="16" id="KW-1185">Reference proteome</keyword>
<evidence type="ECO:0000256" key="12">
    <source>
        <dbReference type="ARBA" id="ARBA00049556"/>
    </source>
</evidence>
<keyword evidence="5" id="KW-0560">Oxidoreductase</keyword>
<evidence type="ECO:0000256" key="8">
    <source>
        <dbReference type="ARBA" id="ARBA00023140"/>
    </source>
</evidence>
<dbReference type="OrthoDB" id="9771883at2"/>
<dbReference type="PANTHER" id="PTHR23309">
    <property type="entry name" value="3-HYDROXYACYL-COA DEHYROGENASE"/>
    <property type="match status" value="1"/>
</dbReference>
<dbReference type="Gene3D" id="1.10.1040.50">
    <property type="match status" value="1"/>
</dbReference>
<dbReference type="Pfam" id="PF02737">
    <property type="entry name" value="3HCDH_N"/>
    <property type="match status" value="1"/>
</dbReference>
<reference evidence="15 16" key="1">
    <citation type="submission" date="2016-01" db="EMBL/GenBank/DDBJ databases">
        <title>Complete genome and mega plasmid sequence of Sphingomonas panacis DCY99 elicits systemic resistance in rice to Xanthomonas oryzae.</title>
        <authorList>
            <person name="Kim Y.J."/>
            <person name="Yang D.C."/>
            <person name="Sing P."/>
        </authorList>
    </citation>
    <scope>NUCLEOTIDE SEQUENCE [LARGE SCALE GENOMIC DNA]</scope>
    <source>
        <strain evidence="15 16">DCY99</strain>
        <plasmid evidence="16">Plasmid</plasmid>
    </source>
</reference>
<evidence type="ECO:0000259" key="13">
    <source>
        <dbReference type="Pfam" id="PF00725"/>
    </source>
</evidence>
<dbReference type="UniPathway" id="UPA00659"/>
<dbReference type="InterPro" id="IPR006176">
    <property type="entry name" value="3-OHacyl-CoA_DH_NAD-bd"/>
</dbReference>
<evidence type="ECO:0000256" key="11">
    <source>
        <dbReference type="ARBA" id="ARBA00023268"/>
    </source>
</evidence>
<evidence type="ECO:0000256" key="10">
    <source>
        <dbReference type="ARBA" id="ARBA00023239"/>
    </source>
</evidence>
<evidence type="ECO:0000256" key="9">
    <source>
        <dbReference type="ARBA" id="ARBA00023235"/>
    </source>
</evidence>
<evidence type="ECO:0000259" key="14">
    <source>
        <dbReference type="Pfam" id="PF02737"/>
    </source>
</evidence>
<dbReference type="GO" id="GO:0006635">
    <property type="term" value="P:fatty acid beta-oxidation"/>
    <property type="evidence" value="ECO:0007669"/>
    <property type="project" value="UniProtKB-UniPathway"/>
</dbReference>
<dbReference type="EMBL" id="CP014169">
    <property type="protein sequence ID" value="AOH87197.1"/>
    <property type="molecule type" value="Genomic_DNA"/>
</dbReference>
<keyword evidence="3" id="KW-0276">Fatty acid metabolism</keyword>
<dbReference type="FunFam" id="1.10.1040.50:FF:000006">
    <property type="entry name" value="Peroxisomal bifunctional enzyme"/>
    <property type="match status" value="1"/>
</dbReference>
<feature type="domain" description="3-hydroxyacyl-CoA dehydrogenase C-terminal" evidence="13">
    <location>
        <begin position="591"/>
        <end position="675"/>
    </location>
</feature>
<dbReference type="PANTHER" id="PTHR23309:SF51">
    <property type="entry name" value="3-HYDROXYACYL-COA DEHYDROGENASE-RELATED"/>
    <property type="match status" value="1"/>
</dbReference>
<organism evidence="15 16">
    <name type="scientific">Sphingomonas panacis</name>
    <dbReference type="NCBI Taxonomy" id="1560345"/>
    <lineage>
        <taxon>Bacteria</taxon>
        <taxon>Pseudomonadati</taxon>
        <taxon>Pseudomonadota</taxon>
        <taxon>Alphaproteobacteria</taxon>
        <taxon>Sphingomonadales</taxon>
        <taxon>Sphingomonadaceae</taxon>
        <taxon>Sphingomonas</taxon>
    </lineage>
</organism>
<evidence type="ECO:0000256" key="6">
    <source>
        <dbReference type="ARBA" id="ARBA00023027"/>
    </source>
</evidence>
<dbReference type="RefSeq" id="WP_069207763.1">
    <property type="nucleotide sequence ID" value="NZ_CP014169.1"/>
</dbReference>
<accession>A0A1B3ZIE9</accession>
<evidence type="ECO:0000256" key="4">
    <source>
        <dbReference type="ARBA" id="ARBA00022963"/>
    </source>
</evidence>
<dbReference type="SUPFAM" id="SSF52096">
    <property type="entry name" value="ClpP/crotonase"/>
    <property type="match status" value="1"/>
</dbReference>
<comment type="pathway">
    <text evidence="2">Lipid metabolism; fatty acid beta-oxidation.</text>
</comment>
<dbReference type="Gene3D" id="3.90.226.10">
    <property type="entry name" value="2-enoyl-CoA Hydratase, Chain A, domain 1"/>
    <property type="match status" value="1"/>
</dbReference>